<keyword evidence="2" id="KW-1185">Reference proteome</keyword>
<evidence type="ECO:0000313" key="1">
    <source>
        <dbReference type="EMBL" id="KAK4380183.1"/>
    </source>
</evidence>
<comment type="caution">
    <text evidence="1">The sequence shown here is derived from an EMBL/GenBank/DDBJ whole genome shotgun (WGS) entry which is preliminary data.</text>
</comment>
<dbReference type="Proteomes" id="UP001291623">
    <property type="component" value="Unassembled WGS sequence"/>
</dbReference>
<dbReference type="EMBL" id="JAVYJV010000001">
    <property type="protein sequence ID" value="KAK4380183.1"/>
    <property type="molecule type" value="Genomic_DNA"/>
</dbReference>
<name>A0AAE1VRL7_9SOLA</name>
<protein>
    <submittedName>
        <fullName evidence="1">Uncharacterized protein</fullName>
    </submittedName>
</protein>
<sequence>MVLKVGGLNFSRFQRCSALCSHIFTLHARDLSYYGIGDVWAKNSKRDEPE</sequence>
<dbReference type="AlphaFoldDB" id="A0AAE1VRL7"/>
<proteinExistence type="predicted"/>
<organism evidence="1 2">
    <name type="scientific">Anisodus tanguticus</name>
    <dbReference type="NCBI Taxonomy" id="243964"/>
    <lineage>
        <taxon>Eukaryota</taxon>
        <taxon>Viridiplantae</taxon>
        <taxon>Streptophyta</taxon>
        <taxon>Embryophyta</taxon>
        <taxon>Tracheophyta</taxon>
        <taxon>Spermatophyta</taxon>
        <taxon>Magnoliopsida</taxon>
        <taxon>eudicotyledons</taxon>
        <taxon>Gunneridae</taxon>
        <taxon>Pentapetalae</taxon>
        <taxon>asterids</taxon>
        <taxon>lamiids</taxon>
        <taxon>Solanales</taxon>
        <taxon>Solanaceae</taxon>
        <taxon>Solanoideae</taxon>
        <taxon>Hyoscyameae</taxon>
        <taxon>Anisodus</taxon>
    </lineage>
</organism>
<reference evidence="1" key="1">
    <citation type="submission" date="2023-12" db="EMBL/GenBank/DDBJ databases">
        <title>Genome assembly of Anisodus tanguticus.</title>
        <authorList>
            <person name="Wang Y.-J."/>
        </authorList>
    </citation>
    <scope>NUCLEOTIDE SEQUENCE</scope>
    <source>
        <strain evidence="1">KB-2021</strain>
        <tissue evidence="1">Leaf</tissue>
    </source>
</reference>
<evidence type="ECO:0000313" key="2">
    <source>
        <dbReference type="Proteomes" id="UP001291623"/>
    </source>
</evidence>
<accession>A0AAE1VRL7</accession>
<gene>
    <name evidence="1" type="ORF">RND71_002045</name>
</gene>